<comment type="caution">
    <text evidence="2">The sequence shown here is derived from an EMBL/GenBank/DDBJ whole genome shotgun (WGS) entry which is preliminary data.</text>
</comment>
<dbReference type="EMBL" id="CAMGYJ010000002">
    <property type="protein sequence ID" value="CAI0376638.1"/>
    <property type="molecule type" value="Genomic_DNA"/>
</dbReference>
<accession>A0AAV0GWC0</accession>
<organism evidence="2 3">
    <name type="scientific">Linum tenue</name>
    <dbReference type="NCBI Taxonomy" id="586396"/>
    <lineage>
        <taxon>Eukaryota</taxon>
        <taxon>Viridiplantae</taxon>
        <taxon>Streptophyta</taxon>
        <taxon>Embryophyta</taxon>
        <taxon>Tracheophyta</taxon>
        <taxon>Spermatophyta</taxon>
        <taxon>Magnoliopsida</taxon>
        <taxon>eudicotyledons</taxon>
        <taxon>Gunneridae</taxon>
        <taxon>Pentapetalae</taxon>
        <taxon>rosids</taxon>
        <taxon>fabids</taxon>
        <taxon>Malpighiales</taxon>
        <taxon>Linaceae</taxon>
        <taxon>Linum</taxon>
    </lineage>
</organism>
<dbReference type="AlphaFoldDB" id="A0AAV0GWC0"/>
<dbReference type="InterPro" id="IPR001810">
    <property type="entry name" value="F-box_dom"/>
</dbReference>
<name>A0AAV0GWC0_9ROSI</name>
<evidence type="ECO:0000313" key="3">
    <source>
        <dbReference type="Proteomes" id="UP001154282"/>
    </source>
</evidence>
<feature type="domain" description="F-box" evidence="1">
    <location>
        <begin position="21"/>
        <end position="74"/>
    </location>
</feature>
<dbReference type="CDD" id="cd22160">
    <property type="entry name" value="F-box_AtFBL13-like"/>
    <property type="match status" value="2"/>
</dbReference>
<dbReference type="SUPFAM" id="SSF81383">
    <property type="entry name" value="F-box domain"/>
    <property type="match status" value="2"/>
</dbReference>
<reference evidence="2" key="1">
    <citation type="submission" date="2022-08" db="EMBL/GenBank/DDBJ databases">
        <authorList>
            <person name="Gutierrez-Valencia J."/>
        </authorList>
    </citation>
    <scope>NUCLEOTIDE SEQUENCE</scope>
</reference>
<dbReference type="Gene3D" id="3.80.10.10">
    <property type="entry name" value="Ribonuclease Inhibitor"/>
    <property type="match status" value="1"/>
</dbReference>
<dbReference type="Proteomes" id="UP001154282">
    <property type="component" value="Unassembled WGS sequence"/>
</dbReference>
<dbReference type="InterPro" id="IPR032675">
    <property type="entry name" value="LRR_dom_sf"/>
</dbReference>
<dbReference type="PROSITE" id="PS50181">
    <property type="entry name" value="FBOX"/>
    <property type="match status" value="2"/>
</dbReference>
<dbReference type="InterPro" id="IPR053781">
    <property type="entry name" value="F-box_AtFBL13-like"/>
</dbReference>
<dbReference type="InterPro" id="IPR036047">
    <property type="entry name" value="F-box-like_dom_sf"/>
</dbReference>
<dbReference type="PANTHER" id="PTHR34223">
    <property type="entry name" value="OS11G0201299 PROTEIN"/>
    <property type="match status" value="1"/>
</dbReference>
<sequence>MIGGSSHWPTCKRRKKARKIKDRLSELPDHLLRRILSFVDSKFAVQTCLLSRRWRSVWKGVPALNLDSKSFNKAGHSFNRFASEILSRRYDSAPVDEMSLEISDTFDLSLGESVLMYQKLFDYAALHEIRSLRAANSEGEELWHYFNGVGFGSPAFRMLATLHLEGCKVYCPGSIDRLDPFSDFPNLRDLSLAHCSWRGDGEDGIEDRPVCLRISGIKLLNLRIEGLWYMRKIEIFAQNLESLYYGGEDTGVDIGELHLPSLDRAYVHIWDCFGAARRLMNMFRGLHSTRTLELHWNTVKEIERDHDLFDGQVSPFTRLKTLIFNARGSVRMPDSVSRYFFGNPSNKEKKSTEFKVEEDMVGNSKRRKKKLEVRSHDGEEQIDRLSNLPDNIIERILSFFDTKSVVQTSILSRRWRCLWKAVPSLNFSRKCFRKKSSFTEHVNKFLSLRFDSVTVGSITFDFGRDHCRRAGIELFHNLMQHAAASHGSQLYHLSINHSHGNFSDIAAPITDYDHHESLKILKLRGLVLYSHALSSLGFKLLTTLELDFCRLSEPNAP</sequence>
<dbReference type="PANTHER" id="PTHR34223:SF51">
    <property type="entry name" value="OS06G0556300 PROTEIN"/>
    <property type="match status" value="1"/>
</dbReference>
<dbReference type="SMART" id="SM00256">
    <property type="entry name" value="FBOX"/>
    <property type="match status" value="2"/>
</dbReference>
<dbReference type="InterPro" id="IPR053197">
    <property type="entry name" value="F-box_SCFL_complex_component"/>
</dbReference>
<evidence type="ECO:0000259" key="1">
    <source>
        <dbReference type="PROSITE" id="PS50181"/>
    </source>
</evidence>
<keyword evidence="3" id="KW-1185">Reference proteome</keyword>
<proteinExistence type="predicted"/>
<feature type="domain" description="F-box" evidence="1">
    <location>
        <begin position="382"/>
        <end position="430"/>
    </location>
</feature>
<gene>
    <name evidence="2" type="ORF">LITE_LOCUS1112</name>
</gene>
<dbReference type="Gene3D" id="1.20.1280.50">
    <property type="match status" value="2"/>
</dbReference>
<dbReference type="SUPFAM" id="SSF52047">
    <property type="entry name" value="RNI-like"/>
    <property type="match status" value="1"/>
</dbReference>
<protein>
    <recommendedName>
        <fullName evidence="1">F-box domain-containing protein</fullName>
    </recommendedName>
</protein>
<evidence type="ECO:0000313" key="2">
    <source>
        <dbReference type="EMBL" id="CAI0376638.1"/>
    </source>
</evidence>
<dbReference type="Pfam" id="PF00646">
    <property type="entry name" value="F-box"/>
    <property type="match status" value="2"/>
</dbReference>